<reference evidence="2" key="2">
    <citation type="submission" date="2025-08" db="UniProtKB">
        <authorList>
            <consortium name="Ensembl"/>
        </authorList>
    </citation>
    <scope>IDENTIFICATION</scope>
</reference>
<feature type="compositionally biased region" description="Basic residues" evidence="1">
    <location>
        <begin position="1"/>
        <end position="10"/>
    </location>
</feature>
<evidence type="ECO:0000313" key="2">
    <source>
        <dbReference type="Ensembl" id="ENSTNIP00000002902.1"/>
    </source>
</evidence>
<feature type="compositionally biased region" description="Basic and acidic residues" evidence="1">
    <location>
        <begin position="11"/>
        <end position="21"/>
    </location>
</feature>
<protein>
    <submittedName>
        <fullName evidence="2">Uncharacterized protein</fullName>
    </submittedName>
</protein>
<dbReference type="HOGENOM" id="CLU_2391794_0_0_1"/>
<reference evidence="3" key="1">
    <citation type="journal article" date="2004" name="Nature">
        <title>Genome duplication in the teleost fish Tetraodon nigroviridis reveals the early vertebrate proto-karyotype.</title>
        <authorList>
            <person name="Jaillon O."/>
            <person name="Aury J.-M."/>
            <person name="Brunet F."/>
            <person name="Petit J.-L."/>
            <person name="Stange-Thomann N."/>
            <person name="Mauceli E."/>
            <person name="Bouneau L."/>
            <person name="Fischer C."/>
            <person name="Ozouf-Costaz C."/>
            <person name="Bernot A."/>
            <person name="Nicaud S."/>
            <person name="Jaffe D."/>
            <person name="Fisher S."/>
            <person name="Lutfalla G."/>
            <person name="Dossat C."/>
            <person name="Segurens B."/>
            <person name="Dasilva C."/>
            <person name="Salanoubat M."/>
            <person name="Levy M."/>
            <person name="Boudet N."/>
            <person name="Castellano S."/>
            <person name="Anthouard V."/>
            <person name="Jubin C."/>
            <person name="Castelli V."/>
            <person name="Katinka M."/>
            <person name="Vacherie B."/>
            <person name="Biemont C."/>
            <person name="Skalli Z."/>
            <person name="Cattolico L."/>
            <person name="Poulain J."/>
            <person name="De Berardinis V."/>
            <person name="Cruaud C."/>
            <person name="Duprat S."/>
            <person name="Brottier P."/>
            <person name="Coutanceau J.-P."/>
            <person name="Gouzy J."/>
            <person name="Parra G."/>
            <person name="Lardier G."/>
            <person name="Chapple C."/>
            <person name="McKernan K.J."/>
            <person name="McEwan P."/>
            <person name="Bosak S."/>
            <person name="Kellis M."/>
            <person name="Volff J.-N."/>
            <person name="Guigo R."/>
            <person name="Zody M.C."/>
            <person name="Mesirov J."/>
            <person name="Lindblad-Toh K."/>
            <person name="Birren B."/>
            <person name="Nusbaum C."/>
            <person name="Kahn D."/>
            <person name="Robinson-Rechavi M."/>
            <person name="Laudet V."/>
            <person name="Schachter V."/>
            <person name="Quetier F."/>
            <person name="Saurin W."/>
            <person name="Scarpelli C."/>
            <person name="Wincker P."/>
            <person name="Lander E.S."/>
            <person name="Weissenbach J."/>
            <person name="Roest Crollius H."/>
        </authorList>
    </citation>
    <scope>NUCLEOTIDE SEQUENCE [LARGE SCALE GENOMIC DNA]</scope>
</reference>
<sequence>SHRAPRLLRGGRREVGREPPKLEPSSLPEESPVEPGPVRGKRQLGAHVFPTEASRGPWTPTQRPRRPVVGRQERGPGTRQVVHATHVEDLCLSC</sequence>
<accession>H3C3T3</accession>
<organism evidence="2 3">
    <name type="scientific">Tetraodon nigroviridis</name>
    <name type="common">Spotted green pufferfish</name>
    <name type="synonym">Chelonodon nigroviridis</name>
    <dbReference type="NCBI Taxonomy" id="99883"/>
    <lineage>
        <taxon>Eukaryota</taxon>
        <taxon>Metazoa</taxon>
        <taxon>Chordata</taxon>
        <taxon>Craniata</taxon>
        <taxon>Vertebrata</taxon>
        <taxon>Euteleostomi</taxon>
        <taxon>Actinopterygii</taxon>
        <taxon>Neopterygii</taxon>
        <taxon>Teleostei</taxon>
        <taxon>Neoteleostei</taxon>
        <taxon>Acanthomorphata</taxon>
        <taxon>Eupercaria</taxon>
        <taxon>Tetraodontiformes</taxon>
        <taxon>Tetradontoidea</taxon>
        <taxon>Tetraodontidae</taxon>
        <taxon>Tetraodon</taxon>
    </lineage>
</organism>
<dbReference type="AlphaFoldDB" id="H3C3T3"/>
<evidence type="ECO:0000313" key="3">
    <source>
        <dbReference type="Proteomes" id="UP000007303"/>
    </source>
</evidence>
<reference evidence="2" key="3">
    <citation type="submission" date="2025-09" db="UniProtKB">
        <authorList>
            <consortium name="Ensembl"/>
        </authorList>
    </citation>
    <scope>IDENTIFICATION</scope>
</reference>
<feature type="region of interest" description="Disordered" evidence="1">
    <location>
        <begin position="1"/>
        <end position="79"/>
    </location>
</feature>
<dbReference type="GeneTree" id="ENSGT00500000046173"/>
<dbReference type="Ensembl" id="ENSTNIT00000003704.1">
    <property type="protein sequence ID" value="ENSTNIP00000002902.1"/>
    <property type="gene ID" value="ENSTNIG00000000625.1"/>
</dbReference>
<name>H3C3T3_TETNG</name>
<keyword evidence="3" id="KW-1185">Reference proteome</keyword>
<proteinExistence type="predicted"/>
<evidence type="ECO:0000256" key="1">
    <source>
        <dbReference type="SAM" id="MobiDB-lite"/>
    </source>
</evidence>
<dbReference type="Proteomes" id="UP000007303">
    <property type="component" value="Unassembled WGS sequence"/>
</dbReference>
<dbReference type="InParanoid" id="H3C3T3"/>